<evidence type="ECO:0000313" key="2">
    <source>
        <dbReference type="Proteomes" id="UP001333110"/>
    </source>
</evidence>
<gene>
    <name evidence="1" type="ORF">QYF61_014934</name>
</gene>
<dbReference type="Proteomes" id="UP001333110">
    <property type="component" value="Unassembled WGS sequence"/>
</dbReference>
<dbReference type="EMBL" id="JAUNZN010000016">
    <property type="protein sequence ID" value="KAK4811901.1"/>
    <property type="molecule type" value="Genomic_DNA"/>
</dbReference>
<dbReference type="AlphaFoldDB" id="A0AAN7MUK9"/>
<comment type="caution">
    <text evidence="1">The sequence shown here is derived from an EMBL/GenBank/DDBJ whole genome shotgun (WGS) entry which is preliminary data.</text>
</comment>
<name>A0AAN7MUK9_MYCAM</name>
<evidence type="ECO:0000313" key="1">
    <source>
        <dbReference type="EMBL" id="KAK4811901.1"/>
    </source>
</evidence>
<proteinExistence type="predicted"/>
<reference evidence="1 2" key="1">
    <citation type="journal article" date="2023" name="J. Hered.">
        <title>Chromosome-level genome of the wood stork (Mycteria americana) provides insight into avian chromosome evolution.</title>
        <authorList>
            <person name="Flamio R. Jr."/>
            <person name="Ramstad K.M."/>
        </authorList>
    </citation>
    <scope>NUCLEOTIDE SEQUENCE [LARGE SCALE GENOMIC DNA]</scope>
    <source>
        <strain evidence="1">JAX WOST 10</strain>
    </source>
</reference>
<sequence length="183" mass="21380">MTFSSFTSYSIWTPWEVLDIGFAGKESEHEGLTKWKVRTSDKFADDSKLSGAVDSFGTRHAIHRDFDRLEEFAHVNLMFNKAKCKVLHLDQGNLQYQNRLGDEGIESSPVEKDLGILVDEKLDTSRPHLDYCIQPWGPQYKKDMDLLERIQRRAMKMVRGLEHLFYEEWLRELGLLSLEKSRL</sequence>
<dbReference type="PANTHER" id="PTHR33332">
    <property type="entry name" value="REVERSE TRANSCRIPTASE DOMAIN-CONTAINING PROTEIN"/>
    <property type="match status" value="1"/>
</dbReference>
<protein>
    <submittedName>
        <fullName evidence="1">Uncharacterized protein</fullName>
    </submittedName>
</protein>
<organism evidence="1 2">
    <name type="scientific">Mycteria americana</name>
    <name type="common">Wood stork</name>
    <dbReference type="NCBI Taxonomy" id="33587"/>
    <lineage>
        <taxon>Eukaryota</taxon>
        <taxon>Metazoa</taxon>
        <taxon>Chordata</taxon>
        <taxon>Craniata</taxon>
        <taxon>Vertebrata</taxon>
        <taxon>Euteleostomi</taxon>
        <taxon>Archelosauria</taxon>
        <taxon>Archosauria</taxon>
        <taxon>Dinosauria</taxon>
        <taxon>Saurischia</taxon>
        <taxon>Theropoda</taxon>
        <taxon>Coelurosauria</taxon>
        <taxon>Aves</taxon>
        <taxon>Neognathae</taxon>
        <taxon>Neoaves</taxon>
        <taxon>Aequornithes</taxon>
        <taxon>Ciconiiformes</taxon>
        <taxon>Ciconiidae</taxon>
        <taxon>Mycteria</taxon>
    </lineage>
</organism>
<keyword evidence="2" id="KW-1185">Reference proteome</keyword>
<accession>A0AAN7MUK9</accession>